<dbReference type="Gene3D" id="1.10.3820.10">
    <property type="entry name" value="Di-heme elbow motif domain"/>
    <property type="match status" value="1"/>
</dbReference>
<evidence type="ECO:0000313" key="8">
    <source>
        <dbReference type="EMBL" id="SPQ02128.1"/>
    </source>
</evidence>
<dbReference type="PANTHER" id="PTHR35038">
    <property type="entry name" value="DISSIMILATORY SULFITE REDUCTASE SIRA"/>
    <property type="match status" value="1"/>
</dbReference>
<keyword evidence="5" id="KW-0249">Electron transport</keyword>
<dbReference type="SUPFAM" id="SSF48695">
    <property type="entry name" value="Multiheme cytochromes"/>
    <property type="match status" value="1"/>
</dbReference>
<keyword evidence="4" id="KW-0732">Signal</keyword>
<reference evidence="9" key="1">
    <citation type="submission" date="2018-03" db="EMBL/GenBank/DDBJ databases">
        <authorList>
            <person name="Zecchin S."/>
        </authorList>
    </citation>
    <scope>NUCLEOTIDE SEQUENCE [LARGE SCALE GENOMIC DNA]</scope>
</reference>
<dbReference type="CDD" id="cd08168">
    <property type="entry name" value="Cytochrom_C3"/>
    <property type="match status" value="1"/>
</dbReference>
<dbReference type="OrthoDB" id="9807368at2"/>
<name>A0A2U3QL49_9BACT</name>
<sequence length="295" mass="33170">MPKKSFSSFCAAFIEENQKAIVLLLLLLTVTGGIVGFRYYKFAKEDPEFCTKCHMMQEAFKTWQLSKHRDFPCQRCHQMSMLEQNKMLISYVVQGAQTTTKQTHGRISPWNSCRDCHLSEVSQGSVTLSNSYGHARHVFMRHIGCSQCHTGSSHNFKPNEQACSGCHKDKVIHGMGMAGLSCLKCHSYGTDTPKMIPFGRCLSCHKDIPTKGTMSSLRCFDCHHPHGKIKPTSPDCLKNCHGSEAKVGQHNLHMTKAKLDCLDCHKAHTWVIGKQEAQKLCQRCHALKDPATFIN</sequence>
<dbReference type="InterPro" id="IPR038266">
    <property type="entry name" value="NapC/NirT_cytc_sf"/>
</dbReference>
<keyword evidence="7" id="KW-0812">Transmembrane</keyword>
<dbReference type="PANTHER" id="PTHR35038:SF10">
    <property type="entry name" value="HIGH-MOLECULAR-WEIGHT CYTOCHROME C"/>
    <property type="match status" value="1"/>
</dbReference>
<feature type="transmembrane region" description="Helical" evidence="7">
    <location>
        <begin position="21"/>
        <end position="40"/>
    </location>
</feature>
<dbReference type="InterPro" id="IPR036280">
    <property type="entry name" value="Multihaem_cyt_sf"/>
</dbReference>
<keyword evidence="1" id="KW-0813">Transport</keyword>
<evidence type="ECO:0000256" key="3">
    <source>
        <dbReference type="ARBA" id="ARBA00022723"/>
    </source>
</evidence>
<accession>A0A2U3QL49</accession>
<keyword evidence="6" id="KW-0408">Iron</keyword>
<dbReference type="InterPro" id="IPR051829">
    <property type="entry name" value="Multiheme_Cytochr_ET"/>
</dbReference>
<evidence type="ECO:0000256" key="1">
    <source>
        <dbReference type="ARBA" id="ARBA00022448"/>
    </source>
</evidence>
<dbReference type="Proteomes" id="UP000245125">
    <property type="component" value="Unassembled WGS sequence"/>
</dbReference>
<dbReference type="AlphaFoldDB" id="A0A2U3QL49"/>
<dbReference type="EMBL" id="OUUY01000144">
    <property type="protein sequence ID" value="SPQ02128.1"/>
    <property type="molecule type" value="Genomic_DNA"/>
</dbReference>
<keyword evidence="3" id="KW-0479">Metal-binding</keyword>
<dbReference type="Gene3D" id="3.90.10.10">
    <property type="entry name" value="Cytochrome C3"/>
    <property type="match status" value="1"/>
</dbReference>
<keyword evidence="2" id="KW-0349">Heme</keyword>
<keyword evidence="9" id="KW-1185">Reference proteome</keyword>
<evidence type="ECO:0000313" key="9">
    <source>
        <dbReference type="Proteomes" id="UP000245125"/>
    </source>
</evidence>
<evidence type="ECO:0000256" key="7">
    <source>
        <dbReference type="SAM" id="Phobius"/>
    </source>
</evidence>
<gene>
    <name evidence="8" type="ORF">NBG4_920003</name>
</gene>
<evidence type="ECO:0000256" key="4">
    <source>
        <dbReference type="ARBA" id="ARBA00022729"/>
    </source>
</evidence>
<keyword evidence="7" id="KW-1133">Transmembrane helix</keyword>
<protein>
    <submittedName>
        <fullName evidence="8">Uncharacterized protein</fullName>
    </submittedName>
</protein>
<dbReference type="GO" id="GO:0046872">
    <property type="term" value="F:metal ion binding"/>
    <property type="evidence" value="ECO:0007669"/>
    <property type="project" value="UniProtKB-KW"/>
</dbReference>
<keyword evidence="7" id="KW-0472">Membrane</keyword>
<evidence type="ECO:0000256" key="5">
    <source>
        <dbReference type="ARBA" id="ARBA00022982"/>
    </source>
</evidence>
<evidence type="ECO:0000256" key="2">
    <source>
        <dbReference type="ARBA" id="ARBA00022617"/>
    </source>
</evidence>
<proteinExistence type="predicted"/>
<evidence type="ECO:0000256" key="6">
    <source>
        <dbReference type="ARBA" id="ARBA00023004"/>
    </source>
</evidence>
<organism evidence="8 9">
    <name type="scientific">Candidatus Sulfobium mesophilum</name>
    <dbReference type="NCBI Taxonomy" id="2016548"/>
    <lineage>
        <taxon>Bacteria</taxon>
        <taxon>Pseudomonadati</taxon>
        <taxon>Nitrospirota</taxon>
        <taxon>Nitrospiria</taxon>
        <taxon>Nitrospirales</taxon>
        <taxon>Nitrospiraceae</taxon>
        <taxon>Candidatus Sulfobium</taxon>
    </lineage>
</organism>